<dbReference type="Proteomes" id="UP000237000">
    <property type="component" value="Unassembled WGS sequence"/>
</dbReference>
<dbReference type="InterPro" id="IPR036312">
    <property type="entry name" value="Bifun_inhib/LTP/seed_sf"/>
</dbReference>
<dbReference type="PRINTS" id="PR00382">
    <property type="entry name" value="LIPIDTRNSFER"/>
</dbReference>
<comment type="function">
    <text evidence="1">Plant non-specific lipid-transfer proteins transfer phospholipids as well as galactolipids across membranes. May play a role in wax or cutin deposition in the cell walls of expanding epidermal cells and certain secretory tissues.</text>
</comment>
<comment type="caution">
    <text evidence="8">The sequence shown here is derived from an EMBL/GenBank/DDBJ whole genome shotgun (WGS) entry which is preliminary data.</text>
</comment>
<reference evidence="9" key="1">
    <citation type="submission" date="2016-06" db="EMBL/GenBank/DDBJ databases">
        <title>Parallel loss of symbiosis genes in relatives of nitrogen-fixing non-legume Parasponia.</title>
        <authorList>
            <person name="Van Velzen R."/>
            <person name="Holmer R."/>
            <person name="Bu F."/>
            <person name="Rutten L."/>
            <person name="Van Zeijl A."/>
            <person name="Liu W."/>
            <person name="Santuari L."/>
            <person name="Cao Q."/>
            <person name="Sharma T."/>
            <person name="Shen D."/>
            <person name="Roswanjaya Y."/>
            <person name="Wardhani T."/>
            <person name="Kalhor M.S."/>
            <person name="Jansen J."/>
            <person name="Van den Hoogen J."/>
            <person name="Gungor B."/>
            <person name="Hartog M."/>
            <person name="Hontelez J."/>
            <person name="Verver J."/>
            <person name="Yang W.-C."/>
            <person name="Schijlen E."/>
            <person name="Repin R."/>
            <person name="Schilthuizen M."/>
            <person name="Schranz E."/>
            <person name="Heidstra R."/>
            <person name="Miyata K."/>
            <person name="Fedorova E."/>
            <person name="Kohlen W."/>
            <person name="Bisseling T."/>
            <person name="Smit S."/>
            <person name="Geurts R."/>
        </authorList>
    </citation>
    <scope>NUCLEOTIDE SEQUENCE [LARGE SCALE GENOMIC DNA]</scope>
    <source>
        <strain evidence="9">cv. RG33-2</strain>
    </source>
</reference>
<keyword evidence="9" id="KW-1185">Reference proteome</keyword>
<evidence type="ECO:0000313" key="8">
    <source>
        <dbReference type="EMBL" id="PON91321.1"/>
    </source>
</evidence>
<sequence>MENKMMSWSLSLMGLVMMFLVANSARPSTHANDITCREAITKLLPCEPYLTGSDPPTPSVSCCLACQEILHEANTTLIRRNLCECFKKAAIEAKVNLERARKLPELCNLEGLNIPIDPNVDCNT</sequence>
<dbReference type="Gene3D" id="1.10.110.10">
    <property type="entry name" value="Plant lipid-transfer and hydrophobic proteins"/>
    <property type="match status" value="1"/>
</dbReference>
<organism evidence="8 9">
    <name type="scientific">Trema orientale</name>
    <name type="common">Charcoal tree</name>
    <name type="synonym">Celtis orientalis</name>
    <dbReference type="NCBI Taxonomy" id="63057"/>
    <lineage>
        <taxon>Eukaryota</taxon>
        <taxon>Viridiplantae</taxon>
        <taxon>Streptophyta</taxon>
        <taxon>Embryophyta</taxon>
        <taxon>Tracheophyta</taxon>
        <taxon>Spermatophyta</taxon>
        <taxon>Magnoliopsida</taxon>
        <taxon>eudicotyledons</taxon>
        <taxon>Gunneridae</taxon>
        <taxon>Pentapetalae</taxon>
        <taxon>rosids</taxon>
        <taxon>fabids</taxon>
        <taxon>Rosales</taxon>
        <taxon>Cannabaceae</taxon>
        <taxon>Trema</taxon>
    </lineage>
</organism>
<dbReference type="InterPro" id="IPR000528">
    <property type="entry name" value="Plant_nsLTP"/>
</dbReference>
<dbReference type="PANTHER" id="PTHR33076">
    <property type="entry name" value="NON-SPECIFIC LIPID-TRANSFER PROTEIN 2-RELATED"/>
    <property type="match status" value="1"/>
</dbReference>
<evidence type="ECO:0000256" key="3">
    <source>
        <dbReference type="ARBA" id="ARBA00022448"/>
    </source>
</evidence>
<gene>
    <name evidence="8" type="ORF">TorRG33x02_128840</name>
</gene>
<keyword evidence="4" id="KW-0446">Lipid-binding</keyword>
<feature type="domain" description="Bifunctional inhibitor/plant lipid transfer protein/seed storage helical" evidence="7">
    <location>
        <begin position="17"/>
        <end position="110"/>
    </location>
</feature>
<feature type="signal peptide" evidence="6">
    <location>
        <begin position="1"/>
        <end position="24"/>
    </location>
</feature>
<keyword evidence="3" id="KW-0813">Transport</keyword>
<dbReference type="InParanoid" id="A0A2P5F0L1"/>
<protein>
    <submittedName>
        <fullName evidence="8">Lipid transfer protein/Par allergen</fullName>
    </submittedName>
</protein>
<evidence type="ECO:0000259" key="7">
    <source>
        <dbReference type="Pfam" id="PF14368"/>
    </source>
</evidence>
<comment type="similarity">
    <text evidence="2">Belongs to the plant LTP family.</text>
</comment>
<evidence type="ECO:0000313" key="9">
    <source>
        <dbReference type="Proteomes" id="UP000237000"/>
    </source>
</evidence>
<accession>A0A2P5F0L1</accession>
<dbReference type="InterPro" id="IPR016140">
    <property type="entry name" value="Bifunc_inhib/LTP/seed_store"/>
</dbReference>
<dbReference type="GO" id="GO:0008289">
    <property type="term" value="F:lipid binding"/>
    <property type="evidence" value="ECO:0007669"/>
    <property type="project" value="UniProtKB-KW"/>
</dbReference>
<dbReference type="GO" id="GO:0006869">
    <property type="term" value="P:lipid transport"/>
    <property type="evidence" value="ECO:0007669"/>
    <property type="project" value="InterPro"/>
</dbReference>
<keyword evidence="5" id="KW-1015">Disulfide bond</keyword>
<dbReference type="STRING" id="63057.A0A2P5F0L1"/>
<dbReference type="EMBL" id="JXTC01000075">
    <property type="protein sequence ID" value="PON91321.1"/>
    <property type="molecule type" value="Genomic_DNA"/>
</dbReference>
<dbReference type="SUPFAM" id="SSF47699">
    <property type="entry name" value="Bifunctional inhibitor/lipid-transfer protein/seed storage 2S albumin"/>
    <property type="match status" value="1"/>
</dbReference>
<evidence type="ECO:0000256" key="5">
    <source>
        <dbReference type="ARBA" id="ARBA00023157"/>
    </source>
</evidence>
<name>A0A2P5F0L1_TREOI</name>
<evidence type="ECO:0000256" key="2">
    <source>
        <dbReference type="ARBA" id="ARBA00009748"/>
    </source>
</evidence>
<dbReference type="Pfam" id="PF14368">
    <property type="entry name" value="LTP_2"/>
    <property type="match status" value="1"/>
</dbReference>
<evidence type="ECO:0000256" key="1">
    <source>
        <dbReference type="ARBA" id="ARBA00003211"/>
    </source>
</evidence>
<feature type="chain" id="PRO_5015119273" evidence="6">
    <location>
        <begin position="25"/>
        <end position="124"/>
    </location>
</feature>
<proteinExistence type="inferred from homology"/>
<dbReference type="AlphaFoldDB" id="A0A2P5F0L1"/>
<dbReference type="OrthoDB" id="1876592at2759"/>
<evidence type="ECO:0000256" key="4">
    <source>
        <dbReference type="ARBA" id="ARBA00023121"/>
    </source>
</evidence>
<keyword evidence="6" id="KW-0732">Signal</keyword>
<evidence type="ECO:0000256" key="6">
    <source>
        <dbReference type="SAM" id="SignalP"/>
    </source>
</evidence>
<dbReference type="CDD" id="cd01960">
    <property type="entry name" value="nsLTP1"/>
    <property type="match status" value="1"/>
</dbReference>